<feature type="compositionally biased region" description="Basic and acidic residues" evidence="1">
    <location>
        <begin position="51"/>
        <end position="60"/>
    </location>
</feature>
<sequence>MNPINGNSSYSSYYGAGDTAGNPALNAESERAKKIQADGLRLNNDAQQDTNVKEAAGKRR</sequence>
<dbReference type="Proteomes" id="UP000239888">
    <property type="component" value="Chromosome"/>
</dbReference>
<accession>A0A2L0RRC4</accession>
<evidence type="ECO:0000256" key="1">
    <source>
        <dbReference type="SAM" id="MobiDB-lite"/>
    </source>
</evidence>
<dbReference type="AlphaFoldDB" id="A0A2L0RRC4"/>
<dbReference type="KEGG" id="poi:BOP93_03425"/>
<organism evidence="2 3">
    <name type="scientific">Pseudomonas orientalis</name>
    <dbReference type="NCBI Taxonomy" id="76758"/>
    <lineage>
        <taxon>Bacteria</taxon>
        <taxon>Pseudomonadati</taxon>
        <taxon>Pseudomonadota</taxon>
        <taxon>Gammaproteobacteria</taxon>
        <taxon>Pseudomonadales</taxon>
        <taxon>Pseudomonadaceae</taxon>
        <taxon>Pseudomonas</taxon>
    </lineage>
</organism>
<dbReference type="RefSeq" id="WP_104501576.1">
    <property type="nucleotide sequence ID" value="NZ_CP018049.1"/>
</dbReference>
<proteinExistence type="predicted"/>
<reference evidence="2 3" key="1">
    <citation type="journal article" date="2018" name="Front. Microbiol.">
        <title>Pseudomonas orientalis F9: A Potent Antagonist against Phytopathogens with Phytotoxic Effect in the Apple Flower.</title>
        <authorList>
            <person name="Zengerer V."/>
            <person name="Schmid M."/>
            <person name="Bieri M."/>
            <person name="Muller D.C."/>
            <person name="Remus-Emsermann M.N.P."/>
            <person name="Ahrens C.H."/>
            <person name="Pelludat C."/>
        </authorList>
    </citation>
    <scope>NUCLEOTIDE SEQUENCE [LARGE SCALE GENOMIC DNA]</scope>
    <source>
        <strain evidence="2 3">F9</strain>
    </source>
</reference>
<gene>
    <name evidence="2" type="ORF">BOP93_03425</name>
</gene>
<name>A0A2L0RRC4_9PSED</name>
<evidence type="ECO:0000313" key="3">
    <source>
        <dbReference type="Proteomes" id="UP000239888"/>
    </source>
</evidence>
<evidence type="ECO:0000313" key="2">
    <source>
        <dbReference type="EMBL" id="AUZ44665.1"/>
    </source>
</evidence>
<dbReference type="EMBL" id="CP018049">
    <property type="protein sequence ID" value="AUZ44665.1"/>
    <property type="molecule type" value="Genomic_DNA"/>
</dbReference>
<feature type="region of interest" description="Disordered" evidence="1">
    <location>
        <begin position="1"/>
        <end position="60"/>
    </location>
</feature>
<protein>
    <submittedName>
        <fullName evidence="2">Uncharacterized protein</fullName>
    </submittedName>
</protein>